<evidence type="ECO:0000313" key="3">
    <source>
        <dbReference type="Proteomes" id="UP001259982"/>
    </source>
</evidence>
<evidence type="ECO:0000259" key="1">
    <source>
        <dbReference type="Pfam" id="PF04389"/>
    </source>
</evidence>
<dbReference type="InterPro" id="IPR045175">
    <property type="entry name" value="M28_fam"/>
</dbReference>
<comment type="caution">
    <text evidence="2">The sequence shown here is derived from an EMBL/GenBank/DDBJ whole genome shotgun (WGS) entry which is preliminary data.</text>
</comment>
<evidence type="ECO:0000313" key="2">
    <source>
        <dbReference type="EMBL" id="MDT0619264.1"/>
    </source>
</evidence>
<dbReference type="Pfam" id="PF04389">
    <property type="entry name" value="Peptidase_M28"/>
    <property type="match status" value="1"/>
</dbReference>
<sequence length="297" mass="32377">MTDAAAAEPATLAGHVEFLASLDPPRSFDHPDSLDRAAAYIAEELAQAGWTTREQPFEVRGNTYRNIVARRGPADAPRVVVGAHYDVHGDLPGADDNASGVAILIELARALRGYEPAVGLELVAYTLEEQPAFSLDAMGSGHHADELSAAGVEVRAMLALEMLGYFRDLPGTQRFPVPGLGWWYPTTGNFVGLIGRWQDRPLMQQVQAAMRTGGEVPVHYLASPLDFPGLDNSDHRNYWPHGWPAAMVTDTAYYRNPNYHTRFDIPGTLNYQRMAALVPALAAAVRSLTQIEESSSP</sequence>
<dbReference type="Gene3D" id="3.40.630.10">
    <property type="entry name" value="Zn peptidases"/>
    <property type="match status" value="1"/>
</dbReference>
<reference evidence="2 3" key="1">
    <citation type="submission" date="2023-09" db="EMBL/GenBank/DDBJ databases">
        <authorList>
            <person name="Rey-Velasco X."/>
        </authorList>
    </citation>
    <scope>NUCLEOTIDE SEQUENCE [LARGE SCALE GENOMIC DNA]</scope>
    <source>
        <strain evidence="2 3">P385</strain>
    </source>
</reference>
<protein>
    <submittedName>
        <fullName evidence="2">M28 family peptidase</fullName>
    </submittedName>
</protein>
<dbReference type="PANTHER" id="PTHR12147">
    <property type="entry name" value="METALLOPEPTIDASE M28 FAMILY MEMBER"/>
    <property type="match status" value="1"/>
</dbReference>
<name>A0ABU3B9X5_9GAMM</name>
<organism evidence="2 3">
    <name type="scientific">Spectribacter acetivorans</name>
    <dbReference type="NCBI Taxonomy" id="3075603"/>
    <lineage>
        <taxon>Bacteria</taxon>
        <taxon>Pseudomonadati</taxon>
        <taxon>Pseudomonadota</taxon>
        <taxon>Gammaproteobacteria</taxon>
        <taxon>Salinisphaerales</taxon>
        <taxon>Salinisphaeraceae</taxon>
        <taxon>Spectribacter</taxon>
    </lineage>
</organism>
<dbReference type="Proteomes" id="UP001259982">
    <property type="component" value="Unassembled WGS sequence"/>
</dbReference>
<dbReference type="EMBL" id="JAVRHY010000012">
    <property type="protein sequence ID" value="MDT0619264.1"/>
    <property type="molecule type" value="Genomic_DNA"/>
</dbReference>
<accession>A0ABU3B9X5</accession>
<dbReference type="PANTHER" id="PTHR12147:SF26">
    <property type="entry name" value="PEPTIDASE M28 DOMAIN-CONTAINING PROTEIN"/>
    <property type="match status" value="1"/>
</dbReference>
<dbReference type="InterPro" id="IPR007484">
    <property type="entry name" value="Peptidase_M28"/>
</dbReference>
<dbReference type="SUPFAM" id="SSF53187">
    <property type="entry name" value="Zn-dependent exopeptidases"/>
    <property type="match status" value="1"/>
</dbReference>
<proteinExistence type="predicted"/>
<gene>
    <name evidence="2" type="ORF">RM531_12335</name>
</gene>
<keyword evidence="3" id="KW-1185">Reference proteome</keyword>
<feature type="domain" description="Peptidase M28" evidence="1">
    <location>
        <begin position="66"/>
        <end position="278"/>
    </location>
</feature>